<proteinExistence type="predicted"/>
<evidence type="ECO:0000313" key="2">
    <source>
        <dbReference type="EMBL" id="MBE9395895.1"/>
    </source>
</evidence>
<accession>A0A8J7FR73</accession>
<dbReference type="RefSeq" id="WP_193951451.1">
    <property type="nucleotide sequence ID" value="NZ_JADEYS010000001.1"/>
</dbReference>
<protein>
    <submittedName>
        <fullName evidence="2">DUF3461 family protein</fullName>
    </submittedName>
</protein>
<dbReference type="Pfam" id="PF11944">
    <property type="entry name" value="DUF3461"/>
    <property type="match status" value="1"/>
</dbReference>
<dbReference type="AlphaFoldDB" id="A0A8J7FR73"/>
<name>A0A8J7FR73_9GAMM</name>
<dbReference type="InterPro" id="IPR020911">
    <property type="entry name" value="UPF0325"/>
</dbReference>
<keyword evidence="3" id="KW-1185">Reference proteome</keyword>
<evidence type="ECO:0000313" key="3">
    <source>
        <dbReference type="Proteomes" id="UP000640333"/>
    </source>
</evidence>
<comment type="caution">
    <text evidence="2">The sequence shown here is derived from an EMBL/GenBank/DDBJ whole genome shotgun (WGS) entry which is preliminary data.</text>
</comment>
<organism evidence="2 3">
    <name type="scientific">Pontibacterium sinense</name>
    <dbReference type="NCBI Taxonomy" id="2781979"/>
    <lineage>
        <taxon>Bacteria</taxon>
        <taxon>Pseudomonadati</taxon>
        <taxon>Pseudomonadota</taxon>
        <taxon>Gammaproteobacteria</taxon>
        <taxon>Oceanospirillales</taxon>
        <taxon>Oceanospirillaceae</taxon>
        <taxon>Pontibacterium</taxon>
    </lineage>
</organism>
<dbReference type="EMBL" id="JADEYS010000001">
    <property type="protein sequence ID" value="MBE9395895.1"/>
    <property type="molecule type" value="Genomic_DNA"/>
</dbReference>
<sequence length="129" mass="15369">MATQQFETLKDMGIDDVHDIEKYTSRIEGDMDILKIYLHRHQGEWFAKSKKFKFKRVHKNVPVKEGLQPFRVITEPSPYYLRAVAELDLLVTEEKTTQNKKEVLLDELEHLEKVVARKIEDIRRQIDEM</sequence>
<feature type="coiled-coil region" evidence="1">
    <location>
        <begin position="94"/>
        <end position="128"/>
    </location>
</feature>
<gene>
    <name evidence="2" type="ORF">IOQ59_01330</name>
</gene>
<reference evidence="2" key="1">
    <citation type="submission" date="2020-10" db="EMBL/GenBank/DDBJ databases">
        <title>Bacterium isolated from coastal waters sediment.</title>
        <authorList>
            <person name="Chen R.-J."/>
            <person name="Lu D.-C."/>
            <person name="Zhu K.-L."/>
            <person name="Du Z.-J."/>
        </authorList>
    </citation>
    <scope>NUCLEOTIDE SEQUENCE</scope>
    <source>
        <strain evidence="2">N1Y112</strain>
    </source>
</reference>
<keyword evidence="1" id="KW-0175">Coiled coil</keyword>
<evidence type="ECO:0000256" key="1">
    <source>
        <dbReference type="SAM" id="Coils"/>
    </source>
</evidence>
<dbReference type="Proteomes" id="UP000640333">
    <property type="component" value="Unassembled WGS sequence"/>
</dbReference>